<evidence type="ECO:0000256" key="4">
    <source>
        <dbReference type="ARBA" id="ARBA00022723"/>
    </source>
</evidence>
<organism evidence="11 12">
    <name type="scientific">Schizothecium vesticola</name>
    <dbReference type="NCBI Taxonomy" id="314040"/>
    <lineage>
        <taxon>Eukaryota</taxon>
        <taxon>Fungi</taxon>
        <taxon>Dikarya</taxon>
        <taxon>Ascomycota</taxon>
        <taxon>Pezizomycotina</taxon>
        <taxon>Sordariomycetes</taxon>
        <taxon>Sordariomycetidae</taxon>
        <taxon>Sordariales</taxon>
        <taxon>Schizotheciaceae</taxon>
        <taxon>Schizothecium</taxon>
    </lineage>
</organism>
<keyword evidence="5 10" id="KW-0732">Signal</keyword>
<reference evidence="11" key="1">
    <citation type="submission" date="2023-06" db="EMBL/GenBank/DDBJ databases">
        <title>Genome-scale phylogeny and comparative genomics of the fungal order Sordariales.</title>
        <authorList>
            <consortium name="Lawrence Berkeley National Laboratory"/>
            <person name="Hensen N."/>
            <person name="Bonometti L."/>
            <person name="Westerberg I."/>
            <person name="Brannstrom I.O."/>
            <person name="Guillou S."/>
            <person name="Cros-Aarteil S."/>
            <person name="Calhoun S."/>
            <person name="Haridas S."/>
            <person name="Kuo A."/>
            <person name="Mondo S."/>
            <person name="Pangilinan J."/>
            <person name="Riley R."/>
            <person name="LaButti K."/>
            <person name="Andreopoulos B."/>
            <person name="Lipzen A."/>
            <person name="Chen C."/>
            <person name="Yanf M."/>
            <person name="Daum C."/>
            <person name="Ng V."/>
            <person name="Clum A."/>
            <person name="Steindorff A."/>
            <person name="Ohm R."/>
            <person name="Martin F."/>
            <person name="Silar P."/>
            <person name="Natvig D."/>
            <person name="Lalanne C."/>
            <person name="Gautier V."/>
            <person name="Ament-velasquez S.L."/>
            <person name="Kruys A."/>
            <person name="Hutchinson M.I."/>
            <person name="Powell A.J."/>
            <person name="Barry K."/>
            <person name="Miller A.N."/>
            <person name="Grigoriev I.V."/>
            <person name="Debuchy R."/>
            <person name="Gladieux P."/>
            <person name="Thoren M.H."/>
            <person name="Johannesson H."/>
        </authorList>
    </citation>
    <scope>NUCLEOTIDE SEQUENCE</scope>
    <source>
        <strain evidence="11">SMH3187-1</strain>
    </source>
</reference>
<keyword evidence="8" id="KW-1015">Disulfide bond</keyword>
<keyword evidence="3" id="KW-0119">Carbohydrate metabolism</keyword>
<accession>A0AA40BTH0</accession>
<proteinExistence type="inferred from homology"/>
<comment type="catalytic activity">
    <reaction evidence="9">
        <text>feruloyl-polysaccharide + H2O = ferulate + polysaccharide.</text>
        <dbReference type="EC" id="3.1.1.73"/>
    </reaction>
</comment>
<evidence type="ECO:0000256" key="5">
    <source>
        <dbReference type="ARBA" id="ARBA00022729"/>
    </source>
</evidence>
<dbReference type="InterPro" id="IPR011118">
    <property type="entry name" value="Tannase/feruloyl_esterase"/>
</dbReference>
<dbReference type="InterPro" id="IPR029058">
    <property type="entry name" value="AB_hydrolase_fold"/>
</dbReference>
<name>A0AA40BTH0_9PEZI</name>
<keyword evidence="12" id="KW-1185">Reference proteome</keyword>
<dbReference type="GO" id="GO:0046872">
    <property type="term" value="F:metal ion binding"/>
    <property type="evidence" value="ECO:0007669"/>
    <property type="project" value="UniProtKB-KW"/>
</dbReference>
<evidence type="ECO:0000313" key="11">
    <source>
        <dbReference type="EMBL" id="KAK0740078.1"/>
    </source>
</evidence>
<dbReference type="EC" id="3.1.1.-" evidence="10"/>
<evidence type="ECO:0000313" key="12">
    <source>
        <dbReference type="Proteomes" id="UP001172155"/>
    </source>
</evidence>
<keyword evidence="7" id="KW-0106">Calcium</keyword>
<dbReference type="Proteomes" id="UP001172155">
    <property type="component" value="Unassembled WGS sequence"/>
</dbReference>
<dbReference type="AlphaFoldDB" id="A0AA40BTH0"/>
<dbReference type="Pfam" id="PF07519">
    <property type="entry name" value="Tannase"/>
    <property type="match status" value="1"/>
</dbReference>
<gene>
    <name evidence="11" type="ORF">B0T18DRAFT_392972</name>
</gene>
<dbReference type="EMBL" id="JAUKUD010000006">
    <property type="protein sequence ID" value="KAK0740078.1"/>
    <property type="molecule type" value="Genomic_DNA"/>
</dbReference>
<dbReference type="GO" id="GO:0030600">
    <property type="term" value="F:feruloyl esterase activity"/>
    <property type="evidence" value="ECO:0007669"/>
    <property type="project" value="UniProtKB-EC"/>
</dbReference>
<evidence type="ECO:0000256" key="2">
    <source>
        <dbReference type="ARBA" id="ARBA00022487"/>
    </source>
</evidence>
<evidence type="ECO:0000256" key="8">
    <source>
        <dbReference type="ARBA" id="ARBA00023157"/>
    </source>
</evidence>
<feature type="chain" id="PRO_5041487391" description="Carboxylic ester hydrolase" evidence="10">
    <location>
        <begin position="25"/>
        <end position="579"/>
    </location>
</feature>
<dbReference type="SUPFAM" id="SSF53474">
    <property type="entry name" value="alpha/beta-Hydrolases"/>
    <property type="match status" value="1"/>
</dbReference>
<evidence type="ECO:0000256" key="6">
    <source>
        <dbReference type="ARBA" id="ARBA00022801"/>
    </source>
</evidence>
<dbReference type="PANTHER" id="PTHR33938">
    <property type="entry name" value="FERULOYL ESTERASE B-RELATED"/>
    <property type="match status" value="1"/>
</dbReference>
<dbReference type="GO" id="GO:0045493">
    <property type="term" value="P:xylan catabolic process"/>
    <property type="evidence" value="ECO:0007669"/>
    <property type="project" value="UniProtKB-KW"/>
</dbReference>
<comment type="similarity">
    <text evidence="1 10">Belongs to the tannase family.</text>
</comment>
<dbReference type="PANTHER" id="PTHR33938:SF15">
    <property type="entry name" value="FERULOYL ESTERASE B-RELATED"/>
    <property type="match status" value="1"/>
</dbReference>
<evidence type="ECO:0000256" key="7">
    <source>
        <dbReference type="ARBA" id="ARBA00022837"/>
    </source>
</evidence>
<evidence type="ECO:0000256" key="9">
    <source>
        <dbReference type="ARBA" id="ARBA00034075"/>
    </source>
</evidence>
<evidence type="ECO:0000256" key="3">
    <source>
        <dbReference type="ARBA" id="ARBA00022651"/>
    </source>
</evidence>
<evidence type="ECO:0000256" key="10">
    <source>
        <dbReference type="RuleBase" id="RU361238"/>
    </source>
</evidence>
<feature type="signal peptide" evidence="10">
    <location>
        <begin position="1"/>
        <end position="24"/>
    </location>
</feature>
<keyword evidence="3" id="KW-0858">Xylan degradation</keyword>
<evidence type="ECO:0000256" key="1">
    <source>
        <dbReference type="ARBA" id="ARBA00006249"/>
    </source>
</evidence>
<keyword evidence="6 10" id="KW-0378">Hydrolase</keyword>
<protein>
    <recommendedName>
        <fullName evidence="10">Carboxylic ester hydrolase</fullName>
        <ecNumber evidence="10">3.1.1.-</ecNumber>
    </recommendedName>
</protein>
<keyword evidence="3" id="KW-0624">Polysaccharide degradation</keyword>
<keyword evidence="2" id="KW-0719">Serine esterase</keyword>
<comment type="caution">
    <text evidence="11">The sequence shown here is derived from an EMBL/GenBank/DDBJ whole genome shotgun (WGS) entry which is preliminary data.</text>
</comment>
<keyword evidence="4" id="KW-0479">Metal-binding</keyword>
<sequence length="579" mass="62245">MVRHSSPLAGAFTALLGLVNLAHAFPNGMIRPRQTPIPGLERCTSSTFDAVVAEFGGSLAPRSPYTSNTEPYSGNDAVLVWATRNTAINIPDICGVRIAVTGNVAFEIYLPSPQRWNRRFLTVGNGGFAGRTSRVDMFSRAVHGWAVMSTNVGHEDASGGMSWAANNESLQIDWAWKAMASSVPYAKAIVAAYYQNVSAVGNYYSGCSTGGRQGIRQVEVDANSFDGMLIGAPAWNVRSAMPVLSRIGWLGQTSGLKISPTDTLLLQRIYNRVYERCNVIGFDNTANDGAIRDSVACLDLFRQSGVSGPVWSGLDCDNNSPAANCVTLSQRQAFMTLLEEFKAPKAPGEDPSYAGDGFDISGIKGLTTFLTQQSLTDFDQQFSRYFLNETIVWDSDENGTRLITRSEEWDARVRANADPAILRGWRGKTILYTGTADGTVSSLGTRRAFNLAGGTSNTKLAYFELPGMPHCADSGNGGENPPWYIGGVGISLANGGTWFMPNTTTPPLNNTEHDALVALTEWVEGGPGEAAPTKLTATAFSNLASYTISKRRPICAAPKRQNYNAGDINSPESWSCVAA</sequence>